<dbReference type="Proteomes" id="UP001060085">
    <property type="component" value="Linkage Group LG02"/>
</dbReference>
<dbReference type="EMBL" id="CM044702">
    <property type="protein sequence ID" value="KAI5678655.1"/>
    <property type="molecule type" value="Genomic_DNA"/>
</dbReference>
<protein>
    <submittedName>
        <fullName evidence="1">Uncharacterized protein</fullName>
    </submittedName>
</protein>
<organism evidence="1 2">
    <name type="scientific">Catharanthus roseus</name>
    <name type="common">Madagascar periwinkle</name>
    <name type="synonym">Vinca rosea</name>
    <dbReference type="NCBI Taxonomy" id="4058"/>
    <lineage>
        <taxon>Eukaryota</taxon>
        <taxon>Viridiplantae</taxon>
        <taxon>Streptophyta</taxon>
        <taxon>Embryophyta</taxon>
        <taxon>Tracheophyta</taxon>
        <taxon>Spermatophyta</taxon>
        <taxon>Magnoliopsida</taxon>
        <taxon>eudicotyledons</taxon>
        <taxon>Gunneridae</taxon>
        <taxon>Pentapetalae</taxon>
        <taxon>asterids</taxon>
        <taxon>lamiids</taxon>
        <taxon>Gentianales</taxon>
        <taxon>Apocynaceae</taxon>
        <taxon>Rauvolfioideae</taxon>
        <taxon>Vinceae</taxon>
        <taxon>Catharanthinae</taxon>
        <taxon>Catharanthus</taxon>
    </lineage>
</organism>
<gene>
    <name evidence="1" type="ORF">M9H77_09605</name>
</gene>
<accession>A0ACC0C182</accession>
<reference evidence="2" key="1">
    <citation type="journal article" date="2023" name="Nat. Plants">
        <title>Single-cell RNA sequencing provides a high-resolution roadmap for understanding the multicellular compartmentation of specialized metabolism.</title>
        <authorList>
            <person name="Sun S."/>
            <person name="Shen X."/>
            <person name="Li Y."/>
            <person name="Li Y."/>
            <person name="Wang S."/>
            <person name="Li R."/>
            <person name="Zhang H."/>
            <person name="Shen G."/>
            <person name="Guo B."/>
            <person name="Wei J."/>
            <person name="Xu J."/>
            <person name="St-Pierre B."/>
            <person name="Chen S."/>
            <person name="Sun C."/>
        </authorList>
    </citation>
    <scope>NUCLEOTIDE SEQUENCE [LARGE SCALE GENOMIC DNA]</scope>
</reference>
<name>A0ACC0C182_CATRO</name>
<comment type="caution">
    <text evidence="1">The sequence shown here is derived from an EMBL/GenBank/DDBJ whole genome shotgun (WGS) entry which is preliminary data.</text>
</comment>
<keyword evidence="2" id="KW-1185">Reference proteome</keyword>
<sequence>MNKFERVSYVTSRAVNGVDLTRTRAGLYPFIADKERPAAAVRLHHGSNCCHLLPLELCSSIFLLSPDRMSGTIPTESSKVSIVANDMETTNYNELVELNDEENLEDQHNYPFNMCEHEFFEKLCNSLNPNFKLVFRNTIRVEVLITLTTDIWTSEQANIAYTCLTTYYVDDNWDLKKKILTYRHIPYPYDGETLF</sequence>
<evidence type="ECO:0000313" key="1">
    <source>
        <dbReference type="EMBL" id="KAI5678655.1"/>
    </source>
</evidence>
<evidence type="ECO:0000313" key="2">
    <source>
        <dbReference type="Proteomes" id="UP001060085"/>
    </source>
</evidence>
<proteinExistence type="predicted"/>